<evidence type="ECO:0000256" key="4">
    <source>
        <dbReference type="ARBA" id="ARBA00022764"/>
    </source>
</evidence>
<dbReference type="PIRSF" id="PIRSF019574">
    <property type="entry name" value="Periplasmic_polyamine_BP"/>
    <property type="match status" value="1"/>
</dbReference>
<evidence type="ECO:0000256" key="1">
    <source>
        <dbReference type="ARBA" id="ARBA00004418"/>
    </source>
</evidence>
<name>A0A1G9J459_9PSED</name>
<dbReference type="Proteomes" id="UP000198706">
    <property type="component" value="Unassembled WGS sequence"/>
</dbReference>
<dbReference type="STRING" id="137658.SAMN05216186_11851"/>
<organism evidence="5 6">
    <name type="scientific">Pseudomonas indica</name>
    <dbReference type="NCBI Taxonomy" id="137658"/>
    <lineage>
        <taxon>Bacteria</taxon>
        <taxon>Pseudomonadati</taxon>
        <taxon>Pseudomonadota</taxon>
        <taxon>Gammaproteobacteria</taxon>
        <taxon>Pseudomonadales</taxon>
        <taxon>Pseudomonadaceae</taxon>
        <taxon>Pseudomonas</taxon>
    </lineage>
</organism>
<dbReference type="Gene3D" id="3.40.190.10">
    <property type="entry name" value="Periplasmic binding protein-like II"/>
    <property type="match status" value="2"/>
</dbReference>
<dbReference type="PRINTS" id="PR00909">
    <property type="entry name" value="SPERMDNBNDNG"/>
</dbReference>
<dbReference type="PANTHER" id="PTHR30222">
    <property type="entry name" value="SPERMIDINE/PUTRESCINE-BINDING PERIPLASMIC PROTEIN"/>
    <property type="match status" value="1"/>
</dbReference>
<reference evidence="5 6" key="1">
    <citation type="submission" date="2016-10" db="EMBL/GenBank/DDBJ databases">
        <authorList>
            <person name="de Groot N.N."/>
        </authorList>
    </citation>
    <scope>NUCLEOTIDE SEQUENCE [LARGE SCALE GENOMIC DNA]</scope>
    <source>
        <strain evidence="5 6">JCM 21544</strain>
    </source>
</reference>
<protein>
    <submittedName>
        <fullName evidence="5">Putrescine transport system substrate-binding protein</fullName>
    </submittedName>
</protein>
<accession>A0A1G9J459</accession>
<gene>
    <name evidence="5" type="ORF">SAMN05216186_11851</name>
</gene>
<dbReference type="EMBL" id="FNFD01000018">
    <property type="protein sequence ID" value="SDL32307.1"/>
    <property type="molecule type" value="Genomic_DNA"/>
</dbReference>
<evidence type="ECO:0000256" key="2">
    <source>
        <dbReference type="ARBA" id="ARBA00022448"/>
    </source>
</evidence>
<dbReference type="Pfam" id="PF13343">
    <property type="entry name" value="SBP_bac_6"/>
    <property type="match status" value="1"/>
</dbReference>
<sequence>MHVYNWNDYIAPQVLEDFERLTGVHVDYHTYDSTEELERLLESGEPIDVAVPSHDSLPGLIGAGRLQRLDETLLPNAVHLDRTLQQKLAAYDSGNRYAVPYLWGAAGLAINTPRAEQAFGGPLPNSWSLLFDPEQSDRLSTCGMSVLDAPDETLSILMSYRGRTLSRSGAHQLGRAAEILGLLRPNLRYVDSERYIEDLKSGEICVAMAWVGDALAAADAGQPVVFMIPEEGSFSFIDSMVIPAGGRSALAHQFINYILEPKVAALITTETFYPNGNASSREFIDEALRAQPGLYPDRSTRRRLSMLDPLPEKVAGYRDKVWEHFRDGLPPIGPHELEHFQD</sequence>
<keyword evidence="3" id="KW-0732">Signal</keyword>
<dbReference type="GO" id="GO:0042597">
    <property type="term" value="C:periplasmic space"/>
    <property type="evidence" value="ECO:0007669"/>
    <property type="project" value="UniProtKB-SubCell"/>
</dbReference>
<dbReference type="GO" id="GO:0015846">
    <property type="term" value="P:polyamine transport"/>
    <property type="evidence" value="ECO:0007669"/>
    <property type="project" value="InterPro"/>
</dbReference>
<keyword evidence="4" id="KW-0574">Periplasm</keyword>
<keyword evidence="2" id="KW-0813">Transport</keyword>
<keyword evidence="6" id="KW-1185">Reference proteome</keyword>
<dbReference type="AlphaFoldDB" id="A0A1G9J459"/>
<dbReference type="PANTHER" id="PTHR30222:SF18">
    <property type="entry name" value="BIFUNCTIONAL POLYHYDROXYBUTYRATE SYNTHASE _ ABC TRANSPORTER PERIPLASMIC BINDING PROTEIN-RELATED"/>
    <property type="match status" value="1"/>
</dbReference>
<evidence type="ECO:0000313" key="5">
    <source>
        <dbReference type="EMBL" id="SDL32307.1"/>
    </source>
</evidence>
<evidence type="ECO:0000313" key="6">
    <source>
        <dbReference type="Proteomes" id="UP000198706"/>
    </source>
</evidence>
<dbReference type="SUPFAM" id="SSF53850">
    <property type="entry name" value="Periplasmic binding protein-like II"/>
    <property type="match status" value="1"/>
</dbReference>
<dbReference type="GO" id="GO:0019808">
    <property type="term" value="F:polyamine binding"/>
    <property type="evidence" value="ECO:0007669"/>
    <property type="project" value="InterPro"/>
</dbReference>
<comment type="subcellular location">
    <subcellularLocation>
        <location evidence="1">Periplasm</location>
    </subcellularLocation>
</comment>
<proteinExistence type="predicted"/>
<evidence type="ECO:0000256" key="3">
    <source>
        <dbReference type="ARBA" id="ARBA00022729"/>
    </source>
</evidence>
<dbReference type="InterPro" id="IPR001188">
    <property type="entry name" value="Sperm_putr-bd"/>
</dbReference>